<evidence type="ECO:0000256" key="3">
    <source>
        <dbReference type="ARBA" id="ARBA00022448"/>
    </source>
</evidence>
<dbReference type="Pfam" id="PF02108">
    <property type="entry name" value="FliH"/>
    <property type="match status" value="1"/>
</dbReference>
<keyword evidence="4" id="KW-1005">Bacterial flagellum biogenesis</keyword>
<dbReference type="RefSeq" id="WP_073018652.1">
    <property type="nucleotide sequence ID" value="NZ_FQXU01000005.1"/>
</dbReference>
<sequence>MRSSYSVIKKDNLKSGEQKVITTSYTSVSKASFSEDGSGADNRDDIMQSFNSIGENIVKNARRERDNILYKVMEEAKTIEKEAYEKGYAQGESNGYEDGHEKGYREAYDGTIVKAQEEANRLISEANEVLLKSNDVYTKYLEDKKKEIVNLAINIAESVLKRELGKENGIDELVKEYIEASKGNKVFLIKFNKKHSESIKAHVQEWKSYYGIEEIHLIEDESILEGNAEIHKDNGKCIVGIDIGMEKIRDALIG</sequence>
<evidence type="ECO:0000256" key="4">
    <source>
        <dbReference type="ARBA" id="ARBA00022795"/>
    </source>
</evidence>
<keyword evidence="8" id="KW-0282">Flagellum</keyword>
<dbReference type="GO" id="GO:0015031">
    <property type="term" value="P:protein transport"/>
    <property type="evidence" value="ECO:0007669"/>
    <property type="project" value="UniProtKB-KW"/>
</dbReference>
<comment type="function">
    <text evidence="1">Needed for flagellar regrowth and assembly.</text>
</comment>
<accession>A0A1M5XZU6</accession>
<keyword evidence="5" id="KW-0653">Protein transport</keyword>
<dbReference type="PANTHER" id="PTHR34982:SF1">
    <property type="entry name" value="FLAGELLAR ASSEMBLY PROTEIN FLIH"/>
    <property type="match status" value="1"/>
</dbReference>
<dbReference type="GO" id="GO:0044781">
    <property type="term" value="P:bacterial-type flagellum organization"/>
    <property type="evidence" value="ECO:0007669"/>
    <property type="project" value="UniProtKB-KW"/>
</dbReference>
<gene>
    <name evidence="8" type="ORF">SAMN02745941_01748</name>
</gene>
<evidence type="ECO:0000313" key="9">
    <source>
        <dbReference type="Proteomes" id="UP000184241"/>
    </source>
</evidence>
<dbReference type="Proteomes" id="UP000184241">
    <property type="component" value="Unassembled WGS sequence"/>
</dbReference>
<dbReference type="AlphaFoldDB" id="A0A1M5XZU6"/>
<evidence type="ECO:0000256" key="5">
    <source>
        <dbReference type="ARBA" id="ARBA00022927"/>
    </source>
</evidence>
<evidence type="ECO:0000256" key="2">
    <source>
        <dbReference type="ARBA" id="ARBA00006602"/>
    </source>
</evidence>
<dbReference type="InterPro" id="IPR051472">
    <property type="entry name" value="T3SS_Stator/FliH"/>
</dbReference>
<evidence type="ECO:0000256" key="6">
    <source>
        <dbReference type="ARBA" id="ARBA00023225"/>
    </source>
</evidence>
<dbReference type="EMBL" id="FQXU01000005">
    <property type="protein sequence ID" value="SHI05262.1"/>
    <property type="molecule type" value="Genomic_DNA"/>
</dbReference>
<keyword evidence="8" id="KW-0969">Cilium</keyword>
<evidence type="ECO:0000313" key="8">
    <source>
        <dbReference type="EMBL" id="SHI05262.1"/>
    </source>
</evidence>
<evidence type="ECO:0000256" key="1">
    <source>
        <dbReference type="ARBA" id="ARBA00003041"/>
    </source>
</evidence>
<evidence type="ECO:0000259" key="7">
    <source>
        <dbReference type="Pfam" id="PF02108"/>
    </source>
</evidence>
<dbReference type="InterPro" id="IPR018035">
    <property type="entry name" value="Flagellar_FliH/T3SS_HrpE"/>
</dbReference>
<proteinExistence type="inferred from homology"/>
<protein>
    <submittedName>
        <fullName evidence="8">Flagellar assembly protein FliH</fullName>
    </submittedName>
</protein>
<keyword evidence="3" id="KW-0813">Transport</keyword>
<name>A0A1M5XZU6_9CLOT</name>
<feature type="domain" description="Flagellar assembly protein FliH/Type III secretion system HrpE" evidence="7">
    <location>
        <begin position="134"/>
        <end position="236"/>
    </location>
</feature>
<keyword evidence="6" id="KW-1006">Bacterial flagellum protein export</keyword>
<comment type="similarity">
    <text evidence="2">Belongs to the FliH family.</text>
</comment>
<dbReference type="PANTHER" id="PTHR34982">
    <property type="entry name" value="YOP PROTEINS TRANSLOCATION PROTEIN L"/>
    <property type="match status" value="1"/>
</dbReference>
<keyword evidence="8" id="KW-0966">Cell projection</keyword>
<dbReference type="GO" id="GO:0005829">
    <property type="term" value="C:cytosol"/>
    <property type="evidence" value="ECO:0007669"/>
    <property type="project" value="TreeGrafter"/>
</dbReference>
<reference evidence="8 9" key="1">
    <citation type="submission" date="2016-11" db="EMBL/GenBank/DDBJ databases">
        <authorList>
            <person name="Jaros S."/>
            <person name="Januszkiewicz K."/>
            <person name="Wedrychowicz H."/>
        </authorList>
    </citation>
    <scope>NUCLEOTIDE SEQUENCE [LARGE SCALE GENOMIC DNA]</scope>
    <source>
        <strain evidence="8 9">DSM 6191</strain>
    </source>
</reference>
<organism evidence="8 9">
    <name type="scientific">Clostridium intestinale DSM 6191</name>
    <dbReference type="NCBI Taxonomy" id="1121320"/>
    <lineage>
        <taxon>Bacteria</taxon>
        <taxon>Bacillati</taxon>
        <taxon>Bacillota</taxon>
        <taxon>Clostridia</taxon>
        <taxon>Eubacteriales</taxon>
        <taxon>Clostridiaceae</taxon>
        <taxon>Clostridium</taxon>
    </lineage>
</organism>